<keyword evidence="2" id="KW-1185">Reference proteome</keyword>
<protein>
    <submittedName>
        <fullName evidence="1">Uncharacterized protein</fullName>
    </submittedName>
</protein>
<dbReference type="AlphaFoldDB" id="A0A392TLX2"/>
<name>A0A392TLX2_9FABA</name>
<sequence>FFKMFVDSVQGFKERYYVVKPITPLAIDSLYKTEPVFEEDGSVRLDENGVQAMRRVTRFPLKWTKRHFDESTDFYLTKDDMLSN</sequence>
<dbReference type="Proteomes" id="UP000265520">
    <property type="component" value="Unassembled WGS sequence"/>
</dbReference>
<feature type="non-terminal residue" evidence="1">
    <location>
        <position position="84"/>
    </location>
</feature>
<dbReference type="EMBL" id="LXQA010614148">
    <property type="protein sequence ID" value="MCI62161.1"/>
    <property type="molecule type" value="Genomic_DNA"/>
</dbReference>
<organism evidence="1 2">
    <name type="scientific">Trifolium medium</name>
    <dbReference type="NCBI Taxonomy" id="97028"/>
    <lineage>
        <taxon>Eukaryota</taxon>
        <taxon>Viridiplantae</taxon>
        <taxon>Streptophyta</taxon>
        <taxon>Embryophyta</taxon>
        <taxon>Tracheophyta</taxon>
        <taxon>Spermatophyta</taxon>
        <taxon>Magnoliopsida</taxon>
        <taxon>eudicotyledons</taxon>
        <taxon>Gunneridae</taxon>
        <taxon>Pentapetalae</taxon>
        <taxon>rosids</taxon>
        <taxon>fabids</taxon>
        <taxon>Fabales</taxon>
        <taxon>Fabaceae</taxon>
        <taxon>Papilionoideae</taxon>
        <taxon>50 kb inversion clade</taxon>
        <taxon>NPAAA clade</taxon>
        <taxon>Hologalegina</taxon>
        <taxon>IRL clade</taxon>
        <taxon>Trifolieae</taxon>
        <taxon>Trifolium</taxon>
    </lineage>
</organism>
<accession>A0A392TLX2</accession>
<feature type="non-terminal residue" evidence="1">
    <location>
        <position position="1"/>
    </location>
</feature>
<reference evidence="1 2" key="1">
    <citation type="journal article" date="2018" name="Front. Plant Sci.">
        <title>Red Clover (Trifolium pratense) and Zigzag Clover (T. medium) - A Picture of Genomic Similarities and Differences.</title>
        <authorList>
            <person name="Dluhosova J."/>
            <person name="Istvanek J."/>
            <person name="Nedelnik J."/>
            <person name="Repkova J."/>
        </authorList>
    </citation>
    <scope>NUCLEOTIDE SEQUENCE [LARGE SCALE GENOMIC DNA]</scope>
    <source>
        <strain evidence="2">cv. 10/8</strain>
        <tissue evidence="1">Leaf</tissue>
    </source>
</reference>
<proteinExistence type="predicted"/>
<evidence type="ECO:0000313" key="1">
    <source>
        <dbReference type="EMBL" id="MCI62161.1"/>
    </source>
</evidence>
<evidence type="ECO:0000313" key="2">
    <source>
        <dbReference type="Proteomes" id="UP000265520"/>
    </source>
</evidence>
<comment type="caution">
    <text evidence="1">The sequence shown here is derived from an EMBL/GenBank/DDBJ whole genome shotgun (WGS) entry which is preliminary data.</text>
</comment>